<sequence length="270" mass="31389">MSSQWADKPYALISTDPFSKDSSHAAYYVATQMALAHNGILRGLNSIYLQATHIPPGDLDAIRDFLTYCQCWCESMHHHHDAEEKIFFPSIERISEVPGLMERNIEQHRAFTPGFDLFQEYSQTCLPKDYNGRELRGLIEDFAEPLTRHLHDEIDTLRALDKYDTKAIRQAYQRLEKSLMDTDNVRDPLAVSERGNVTDCFQYRIGPLVFGTADRSFEGGMHDFPSVPFFVPYIIHYWFARRYRGVWRFNPCTMWRDPRELAFTAVSTTT</sequence>
<protein>
    <recommendedName>
        <fullName evidence="1">Hemerythrin-like domain-containing protein</fullName>
    </recommendedName>
</protein>
<organism evidence="2 3">
    <name type="scientific">Vermiconidia calcicola</name>
    <dbReference type="NCBI Taxonomy" id="1690605"/>
    <lineage>
        <taxon>Eukaryota</taxon>
        <taxon>Fungi</taxon>
        <taxon>Dikarya</taxon>
        <taxon>Ascomycota</taxon>
        <taxon>Pezizomycotina</taxon>
        <taxon>Dothideomycetes</taxon>
        <taxon>Dothideomycetidae</taxon>
        <taxon>Mycosphaerellales</taxon>
        <taxon>Extremaceae</taxon>
        <taxon>Vermiconidia</taxon>
    </lineage>
</organism>
<dbReference type="PANTHER" id="PTHR38048:SF2">
    <property type="entry name" value="HEMERYTHRIN-LIKE DOMAIN-CONTAINING PROTEIN"/>
    <property type="match status" value="1"/>
</dbReference>
<dbReference type="InterPro" id="IPR012312">
    <property type="entry name" value="Hemerythrin-like"/>
</dbReference>
<dbReference type="Proteomes" id="UP001345827">
    <property type="component" value="Unassembled WGS sequence"/>
</dbReference>
<feature type="domain" description="Hemerythrin-like" evidence="1">
    <location>
        <begin position="33"/>
        <end position="156"/>
    </location>
</feature>
<dbReference type="AlphaFoldDB" id="A0AAV9PYP8"/>
<gene>
    <name evidence="2" type="ORF">LTR25_009766</name>
</gene>
<reference evidence="2 3" key="1">
    <citation type="submission" date="2023-06" db="EMBL/GenBank/DDBJ databases">
        <title>Black Yeasts Isolated from many extreme environments.</title>
        <authorList>
            <person name="Coleine C."/>
            <person name="Stajich J.E."/>
            <person name="Selbmann L."/>
        </authorList>
    </citation>
    <scope>NUCLEOTIDE SEQUENCE [LARGE SCALE GENOMIC DNA]</scope>
    <source>
        <strain evidence="2 3">CCFEE 5887</strain>
    </source>
</reference>
<dbReference type="EMBL" id="JAXLQG010000022">
    <property type="protein sequence ID" value="KAK5529518.1"/>
    <property type="molecule type" value="Genomic_DNA"/>
</dbReference>
<evidence type="ECO:0000259" key="1">
    <source>
        <dbReference type="Pfam" id="PF01814"/>
    </source>
</evidence>
<evidence type="ECO:0000313" key="3">
    <source>
        <dbReference type="Proteomes" id="UP001345827"/>
    </source>
</evidence>
<accession>A0AAV9PYP8</accession>
<comment type="caution">
    <text evidence="2">The sequence shown here is derived from an EMBL/GenBank/DDBJ whole genome shotgun (WGS) entry which is preliminary data.</text>
</comment>
<dbReference type="Gene3D" id="1.20.120.520">
    <property type="entry name" value="nmb1532 protein domain like"/>
    <property type="match status" value="1"/>
</dbReference>
<dbReference type="CDD" id="cd12108">
    <property type="entry name" value="Hr-like"/>
    <property type="match status" value="1"/>
</dbReference>
<evidence type="ECO:0000313" key="2">
    <source>
        <dbReference type="EMBL" id="KAK5529518.1"/>
    </source>
</evidence>
<dbReference type="InterPro" id="IPR053206">
    <property type="entry name" value="Dimeric_xanthone_biosynth"/>
</dbReference>
<name>A0AAV9PYP8_9PEZI</name>
<proteinExistence type="predicted"/>
<dbReference type="PANTHER" id="PTHR38048">
    <property type="entry name" value="EXPRESSED PROTEIN"/>
    <property type="match status" value="1"/>
</dbReference>
<keyword evidence="3" id="KW-1185">Reference proteome</keyword>
<dbReference type="Pfam" id="PF01814">
    <property type="entry name" value="Hemerythrin"/>
    <property type="match status" value="1"/>
</dbReference>